<name>A0A1H5SHD8_9BACT</name>
<evidence type="ECO:0000313" key="2">
    <source>
        <dbReference type="Proteomes" id="UP000236736"/>
    </source>
</evidence>
<gene>
    <name evidence="1" type="ORF">SAMN03080598_00427</name>
</gene>
<sequence>MKQIIYILTFLILTGCGQNNSERNSNIVLDSIADQVSDTSILDNNQLAEQTTIDENQSEEYRKQSLSGFEKATLYKLTDTITADFNGDGLLDKAIYKKENETSGIIIIHGKTNDQVKIGFGKQFAHMTDFNWVDYWELFEGTETSETTFKDDGDILGSKKVKLQNVSIFIGRHEEGGGLITFKNGNYEWIHQAD</sequence>
<dbReference type="OrthoDB" id="1442221at2"/>
<evidence type="ECO:0008006" key="3">
    <source>
        <dbReference type="Google" id="ProtNLM"/>
    </source>
</evidence>
<keyword evidence="2" id="KW-1185">Reference proteome</keyword>
<protein>
    <recommendedName>
        <fullName evidence="3">FG-GAP repeat-containing protein</fullName>
    </recommendedName>
</protein>
<dbReference type="RefSeq" id="WP_103923128.1">
    <property type="nucleotide sequence ID" value="NZ_BBFN01000091.1"/>
</dbReference>
<reference evidence="2" key="1">
    <citation type="submission" date="2016-10" db="EMBL/GenBank/DDBJ databases">
        <authorList>
            <person name="Varghese N."/>
            <person name="Submissions S."/>
        </authorList>
    </citation>
    <scope>NUCLEOTIDE SEQUENCE [LARGE SCALE GENOMIC DNA]</scope>
    <source>
        <strain evidence="2">DSM 17298</strain>
    </source>
</reference>
<organism evidence="1 2">
    <name type="scientific">Algoriphagus boritolerans DSM 17298 = JCM 18970</name>
    <dbReference type="NCBI Taxonomy" id="1120964"/>
    <lineage>
        <taxon>Bacteria</taxon>
        <taxon>Pseudomonadati</taxon>
        <taxon>Bacteroidota</taxon>
        <taxon>Cytophagia</taxon>
        <taxon>Cytophagales</taxon>
        <taxon>Cyclobacteriaceae</taxon>
        <taxon>Algoriphagus</taxon>
    </lineage>
</organism>
<dbReference type="PROSITE" id="PS51257">
    <property type="entry name" value="PROKAR_LIPOPROTEIN"/>
    <property type="match status" value="1"/>
</dbReference>
<dbReference type="AlphaFoldDB" id="A0A1H5SHD8"/>
<dbReference type="STRING" id="1120964.GCA_001313265_07879"/>
<dbReference type="Proteomes" id="UP000236736">
    <property type="component" value="Unassembled WGS sequence"/>
</dbReference>
<evidence type="ECO:0000313" key="1">
    <source>
        <dbReference type="EMBL" id="SEF49201.1"/>
    </source>
</evidence>
<accession>A0A1H5SHD8</accession>
<proteinExistence type="predicted"/>
<dbReference type="EMBL" id="FNVR01000001">
    <property type="protein sequence ID" value="SEF49201.1"/>
    <property type="molecule type" value="Genomic_DNA"/>
</dbReference>